<sequence>MSLAVKILEKVLLSISDLSGYCCGVQWERQQWIYAIICQSETLYLGEQEFHRTDVLEKSIVSTPAFKLEDIVEVDFGEQPTRRIIQGIFSLKDNWLYGVEWRSPILEQVSAQSRTIWLADAGLVNVSVESAWNSKFVVPSTKLTVHILSQQGAAFIICQGLNRQTPNKAPSQSTMSLPFCLIHKKTEENQERMVNFGGGRGAGIAIAVIV</sequence>
<dbReference type="Pfam" id="PF07154">
    <property type="entry name" value="DUF1392"/>
    <property type="match status" value="1"/>
</dbReference>
<accession>A0ABR8DYW6</accession>
<dbReference type="InterPro" id="IPR009824">
    <property type="entry name" value="DUF1392"/>
</dbReference>
<dbReference type="EMBL" id="JACJSI010000103">
    <property type="protein sequence ID" value="MBD2533579.1"/>
    <property type="molecule type" value="Genomic_DNA"/>
</dbReference>
<organism evidence="1 2">
    <name type="scientific">Nostoc flagelliforme FACHB-838</name>
    <dbReference type="NCBI Taxonomy" id="2692904"/>
    <lineage>
        <taxon>Bacteria</taxon>
        <taxon>Bacillati</taxon>
        <taxon>Cyanobacteriota</taxon>
        <taxon>Cyanophyceae</taxon>
        <taxon>Nostocales</taxon>
        <taxon>Nostocaceae</taxon>
        <taxon>Nostoc</taxon>
    </lineage>
</organism>
<dbReference type="Proteomes" id="UP000623440">
    <property type="component" value="Unassembled WGS sequence"/>
</dbReference>
<gene>
    <name evidence="1" type="ORF">H6G97_30090</name>
</gene>
<keyword evidence="2" id="KW-1185">Reference proteome</keyword>
<evidence type="ECO:0000313" key="2">
    <source>
        <dbReference type="Proteomes" id="UP000623440"/>
    </source>
</evidence>
<name>A0ABR8DYW6_9NOSO</name>
<reference evidence="1 2" key="1">
    <citation type="journal article" date="2020" name="ISME J.">
        <title>Comparative genomics reveals insights into cyanobacterial evolution and habitat adaptation.</title>
        <authorList>
            <person name="Chen M.Y."/>
            <person name="Teng W.K."/>
            <person name="Zhao L."/>
            <person name="Hu C.X."/>
            <person name="Zhou Y.K."/>
            <person name="Han B.P."/>
            <person name="Song L.R."/>
            <person name="Shu W.S."/>
        </authorList>
    </citation>
    <scope>NUCLEOTIDE SEQUENCE [LARGE SCALE GENOMIC DNA]</scope>
    <source>
        <strain evidence="1 2">FACHB-838</strain>
    </source>
</reference>
<proteinExistence type="predicted"/>
<comment type="caution">
    <text evidence="1">The sequence shown here is derived from an EMBL/GenBank/DDBJ whole genome shotgun (WGS) entry which is preliminary data.</text>
</comment>
<evidence type="ECO:0000313" key="1">
    <source>
        <dbReference type="EMBL" id="MBD2533579.1"/>
    </source>
</evidence>
<protein>
    <submittedName>
        <fullName evidence="1">DUF1392 family protein</fullName>
    </submittedName>
</protein>